<dbReference type="EMBL" id="AQGV01000015">
    <property type="protein sequence ID" value="MBE0370685.1"/>
    <property type="molecule type" value="Genomic_DNA"/>
</dbReference>
<evidence type="ECO:0000313" key="2">
    <source>
        <dbReference type="EMBL" id="MBE0370685.1"/>
    </source>
</evidence>
<proteinExistence type="predicted"/>
<keyword evidence="3" id="KW-1185">Reference proteome</keyword>
<protein>
    <recommendedName>
        <fullName evidence="1">SnoaL-like domain-containing protein</fullName>
    </recommendedName>
</protein>
<name>A0ABR9EKA1_9GAMM</name>
<dbReference type="Pfam" id="PF12680">
    <property type="entry name" value="SnoaL_2"/>
    <property type="match status" value="1"/>
</dbReference>
<evidence type="ECO:0000313" key="3">
    <source>
        <dbReference type="Proteomes" id="UP000615755"/>
    </source>
</evidence>
<dbReference type="RefSeq" id="WP_225738541.1">
    <property type="nucleotide sequence ID" value="NZ_AQGV01000015.1"/>
</dbReference>
<dbReference type="Gene3D" id="3.10.450.50">
    <property type="match status" value="1"/>
</dbReference>
<sequence length="120" mass="13966">MTEQERGASQVVDKLILAYNDRNIEAFLDLYAEDVAFYMYPQTLMFTGKKKLIERYGLMFKKTKCLKSTSLKRIIHGNIVIDHESSQVCFNDAGKVDKYSEFVTSYQIDDGKIRKVVFFK</sequence>
<dbReference type="SUPFAM" id="SSF54427">
    <property type="entry name" value="NTF2-like"/>
    <property type="match status" value="1"/>
</dbReference>
<dbReference type="InterPro" id="IPR037401">
    <property type="entry name" value="SnoaL-like"/>
</dbReference>
<comment type="caution">
    <text evidence="2">The sequence shown here is derived from an EMBL/GenBank/DDBJ whole genome shotgun (WGS) entry which is preliminary data.</text>
</comment>
<dbReference type="InterPro" id="IPR032710">
    <property type="entry name" value="NTF2-like_dom_sf"/>
</dbReference>
<feature type="domain" description="SnoaL-like" evidence="1">
    <location>
        <begin position="13"/>
        <end position="115"/>
    </location>
</feature>
<organism evidence="2 3">
    <name type="scientific">Pseudoalteromonas aurantia 208</name>
    <dbReference type="NCBI Taxonomy" id="1314867"/>
    <lineage>
        <taxon>Bacteria</taxon>
        <taxon>Pseudomonadati</taxon>
        <taxon>Pseudomonadota</taxon>
        <taxon>Gammaproteobacteria</taxon>
        <taxon>Alteromonadales</taxon>
        <taxon>Pseudoalteromonadaceae</taxon>
        <taxon>Pseudoalteromonas</taxon>
    </lineage>
</organism>
<gene>
    <name evidence="2" type="ORF">PAUR_b0765</name>
</gene>
<dbReference type="Proteomes" id="UP000615755">
    <property type="component" value="Unassembled WGS sequence"/>
</dbReference>
<reference evidence="2 3" key="1">
    <citation type="submission" date="2015-03" db="EMBL/GenBank/DDBJ databases">
        <title>Genome sequence of Pseudoalteromonas aurantia.</title>
        <authorList>
            <person name="Xie B.-B."/>
            <person name="Rong J.-C."/>
            <person name="Qin Q.-L."/>
            <person name="Zhang Y.-Z."/>
        </authorList>
    </citation>
    <scope>NUCLEOTIDE SEQUENCE [LARGE SCALE GENOMIC DNA]</scope>
    <source>
        <strain evidence="2 3">208</strain>
    </source>
</reference>
<accession>A0ABR9EKA1</accession>
<evidence type="ECO:0000259" key="1">
    <source>
        <dbReference type="Pfam" id="PF12680"/>
    </source>
</evidence>